<feature type="compositionally biased region" description="Low complexity" evidence="2">
    <location>
        <begin position="41"/>
        <end position="51"/>
    </location>
</feature>
<sequence>MKKCDNERIAQQIYASQMLKLQGKILEKKLTKTGSKNHIESQSQNISNNNSPVVGRQKSYENLQKVNKTFINQPVSQQKLSSILNVISGQQQQQNTKQKYSINNELIETVKISHKLRKNQSMIHIEQQSPALTKNASFHHSVKNKINSNSVSSDQSQIQKVKEKIKLLLQERDQNLPQDAKELAFMTKFNQILNQLVVVLFQEPNLQVSQQQFNLPSSTQDTFQAIQIDHFFKRQIQILQQSYQLQLDKKKMENVLLQIKKKQEILQQENEQLSENKSQMNDQVTQLKQQISELQKQNHNNQENELLESETQELKYLVQGQFEAIQKLLQREQLMKVFLKRVGDSSIIEMFEQFIQSAENVNQDDTEGNLNIDMLPQQKHSQKTNQQQQLQQSQQIPDKIIQKYETSYKQLDLCDSLLADDSRVNDSEESSFGYLGKEQATEVSCYFNQAQQLIQSVFYQVILTTTTKHITILITIELEIEGKDQQQRQIKNQYDGCAISIGCKHEYLKQQQMLQQQQQHHDKILPDDINSEDF</sequence>
<gene>
    <name evidence="3" type="ORF">GSPATT00018084001</name>
</gene>
<dbReference type="AlphaFoldDB" id="A0DL50"/>
<dbReference type="HOGENOM" id="CLU_510445_0_0_1"/>
<feature type="region of interest" description="Disordered" evidence="2">
    <location>
        <begin position="33"/>
        <end position="54"/>
    </location>
</feature>
<dbReference type="Proteomes" id="UP000000600">
    <property type="component" value="Unassembled WGS sequence"/>
</dbReference>
<accession>A0DL50</accession>
<proteinExistence type="predicted"/>
<dbReference type="InParanoid" id="A0DL50"/>
<dbReference type="RefSeq" id="XP_001451164.1">
    <property type="nucleotide sequence ID" value="XM_001451127.1"/>
</dbReference>
<organism evidence="3 4">
    <name type="scientific">Paramecium tetraurelia</name>
    <dbReference type="NCBI Taxonomy" id="5888"/>
    <lineage>
        <taxon>Eukaryota</taxon>
        <taxon>Sar</taxon>
        <taxon>Alveolata</taxon>
        <taxon>Ciliophora</taxon>
        <taxon>Intramacronucleata</taxon>
        <taxon>Oligohymenophorea</taxon>
        <taxon>Peniculida</taxon>
        <taxon>Parameciidae</taxon>
        <taxon>Paramecium</taxon>
    </lineage>
</organism>
<keyword evidence="1" id="KW-0175">Coiled coil</keyword>
<evidence type="ECO:0000313" key="3">
    <source>
        <dbReference type="EMBL" id="CAK83767.1"/>
    </source>
</evidence>
<dbReference type="EMBL" id="CT868485">
    <property type="protein sequence ID" value="CAK83767.1"/>
    <property type="molecule type" value="Genomic_DNA"/>
</dbReference>
<feature type="coiled-coil region" evidence="1">
    <location>
        <begin position="249"/>
        <end position="304"/>
    </location>
</feature>
<keyword evidence="4" id="KW-1185">Reference proteome</keyword>
<name>A0DL50_PARTE</name>
<evidence type="ECO:0000313" key="4">
    <source>
        <dbReference type="Proteomes" id="UP000000600"/>
    </source>
</evidence>
<reference evidence="3 4" key="1">
    <citation type="journal article" date="2006" name="Nature">
        <title>Global trends of whole-genome duplications revealed by the ciliate Paramecium tetraurelia.</title>
        <authorList>
            <consortium name="Genoscope"/>
            <person name="Aury J.-M."/>
            <person name="Jaillon O."/>
            <person name="Duret L."/>
            <person name="Noel B."/>
            <person name="Jubin C."/>
            <person name="Porcel B.M."/>
            <person name="Segurens B."/>
            <person name="Daubin V."/>
            <person name="Anthouard V."/>
            <person name="Aiach N."/>
            <person name="Arnaiz O."/>
            <person name="Billaut A."/>
            <person name="Beisson J."/>
            <person name="Blanc I."/>
            <person name="Bouhouche K."/>
            <person name="Camara F."/>
            <person name="Duharcourt S."/>
            <person name="Guigo R."/>
            <person name="Gogendeau D."/>
            <person name="Katinka M."/>
            <person name="Keller A.-M."/>
            <person name="Kissmehl R."/>
            <person name="Klotz C."/>
            <person name="Koll F."/>
            <person name="Le Moue A."/>
            <person name="Lepere C."/>
            <person name="Malinsky S."/>
            <person name="Nowacki M."/>
            <person name="Nowak J.K."/>
            <person name="Plattner H."/>
            <person name="Poulain J."/>
            <person name="Ruiz F."/>
            <person name="Serrano V."/>
            <person name="Zagulski M."/>
            <person name="Dessen P."/>
            <person name="Betermier M."/>
            <person name="Weissenbach J."/>
            <person name="Scarpelli C."/>
            <person name="Schachter V."/>
            <person name="Sperling L."/>
            <person name="Meyer E."/>
            <person name="Cohen J."/>
            <person name="Wincker P."/>
        </authorList>
    </citation>
    <scope>NUCLEOTIDE SEQUENCE [LARGE SCALE GENOMIC DNA]</scope>
    <source>
        <strain evidence="3 4">Stock d4-2</strain>
    </source>
</reference>
<evidence type="ECO:0000256" key="2">
    <source>
        <dbReference type="SAM" id="MobiDB-lite"/>
    </source>
</evidence>
<dbReference type="GeneID" id="5036949"/>
<protein>
    <submittedName>
        <fullName evidence="3">Uncharacterized protein</fullName>
    </submittedName>
</protein>
<evidence type="ECO:0000256" key="1">
    <source>
        <dbReference type="SAM" id="Coils"/>
    </source>
</evidence>
<dbReference type="KEGG" id="ptm:GSPATT00018084001"/>
<dbReference type="OMA" id="CAISIGC"/>